<feature type="compositionally biased region" description="Low complexity" evidence="1">
    <location>
        <begin position="263"/>
        <end position="280"/>
    </location>
</feature>
<reference evidence="2" key="1">
    <citation type="submission" date="2023-03" db="EMBL/GenBank/DDBJ databases">
        <title>Massive genome expansion in bonnet fungi (Mycena s.s.) driven by repeated elements and novel gene families across ecological guilds.</title>
        <authorList>
            <consortium name="Lawrence Berkeley National Laboratory"/>
            <person name="Harder C.B."/>
            <person name="Miyauchi S."/>
            <person name="Viragh M."/>
            <person name="Kuo A."/>
            <person name="Thoen E."/>
            <person name="Andreopoulos B."/>
            <person name="Lu D."/>
            <person name="Skrede I."/>
            <person name="Drula E."/>
            <person name="Henrissat B."/>
            <person name="Morin E."/>
            <person name="Kohler A."/>
            <person name="Barry K."/>
            <person name="LaButti K."/>
            <person name="Morin E."/>
            <person name="Salamov A."/>
            <person name="Lipzen A."/>
            <person name="Mereny Z."/>
            <person name="Hegedus B."/>
            <person name="Baldrian P."/>
            <person name="Stursova M."/>
            <person name="Weitz H."/>
            <person name="Taylor A."/>
            <person name="Grigoriev I.V."/>
            <person name="Nagy L.G."/>
            <person name="Martin F."/>
            <person name="Kauserud H."/>
        </authorList>
    </citation>
    <scope>NUCLEOTIDE SEQUENCE</scope>
    <source>
        <strain evidence="2">9144</strain>
    </source>
</reference>
<proteinExistence type="predicted"/>
<feature type="region of interest" description="Disordered" evidence="1">
    <location>
        <begin position="639"/>
        <end position="669"/>
    </location>
</feature>
<feature type="compositionally biased region" description="Low complexity" evidence="1">
    <location>
        <begin position="318"/>
        <end position="336"/>
    </location>
</feature>
<name>A0AAD6YRB3_9AGAR</name>
<keyword evidence="3" id="KW-1185">Reference proteome</keyword>
<feature type="region of interest" description="Disordered" evidence="1">
    <location>
        <begin position="15"/>
        <end position="35"/>
    </location>
</feature>
<feature type="compositionally biased region" description="Basic and acidic residues" evidence="1">
    <location>
        <begin position="371"/>
        <end position="385"/>
    </location>
</feature>
<accession>A0AAD6YRB3</accession>
<protein>
    <submittedName>
        <fullName evidence="2">Uncharacterized protein</fullName>
    </submittedName>
</protein>
<gene>
    <name evidence="2" type="ORF">GGX14DRAFT_628092</name>
</gene>
<dbReference type="Proteomes" id="UP001219525">
    <property type="component" value="Unassembled WGS sequence"/>
</dbReference>
<comment type="caution">
    <text evidence="2">The sequence shown here is derived from an EMBL/GenBank/DDBJ whole genome shotgun (WGS) entry which is preliminary data.</text>
</comment>
<organism evidence="2 3">
    <name type="scientific">Mycena pura</name>
    <dbReference type="NCBI Taxonomy" id="153505"/>
    <lineage>
        <taxon>Eukaryota</taxon>
        <taxon>Fungi</taxon>
        <taxon>Dikarya</taxon>
        <taxon>Basidiomycota</taxon>
        <taxon>Agaricomycotina</taxon>
        <taxon>Agaricomycetes</taxon>
        <taxon>Agaricomycetidae</taxon>
        <taxon>Agaricales</taxon>
        <taxon>Marasmiineae</taxon>
        <taxon>Mycenaceae</taxon>
        <taxon>Mycena</taxon>
    </lineage>
</organism>
<evidence type="ECO:0000313" key="3">
    <source>
        <dbReference type="Proteomes" id="UP001219525"/>
    </source>
</evidence>
<sequence>MSKAAVKTLYTARFYETPSSSDSTNHSSKPRPSATAYLDRLFETHVALSQMEEVPSSRPTTPDAAGRQRVEILKKQVRQAFEDANGNPASGKWGTLVNLLQTGTAKGKYRYIDTKNDAVPPQPGPDGWPPLAETEEEWFAWEKRRKEQLLLKEKVEHWKRDINASVHDDEPEQSTISPPAKLAILDGVKPSSVAKSISSASRLRARGIADLPEAAFLPPSFPNDLETSTPPAVIRYKPAPIELVPSSSPLSPLAKQRELVPGPSKDSSRGVPSSSPLSSPKNTRTYERLRPRESPRKRARSPSPMPITPAKKSHVEVPSSSRPGSGSAPPASTSSPIKREHKAPFTPPRNALPKLADLLAASAHKKKTKAKAKDKINLKGKEKQQRASGRPQDPMQQDAEPSSLTEEQGHDMEASIAKMAAHVINWDAAMDKAEAQLDMAAVPSPTKSLSSIDGSNSLESQGSMDMPDFSHDVPFDPQGASTQPMGRIEAGESLGTTERGVRGFGQPDEYGFPMRYESQMDVENNMQSVEKLLDADVGGYAGPWMGEDDEQWDLPVELLYLVQLHALSPALPEASRYLHSVFAASPPSFRAQYILRHVECEPGPARLTDAVSVALRFPLCTVPVLEALLRIWPSPEGEPITNPAPLDEQPTSPEVGASVSTSRYPVSTAARGPELPRRLFRTLSPRTDRPYADTDAPLPLLRLLYDHPRVRPPPAADAHAGYALARAVHAEHVPLVRFLLARGASPRHKRGLAVLIAIRRKKLALVRMLVERTCTDDAHAGRKRGAKRRKLEDRVIVTPEMLKAAVKAKARDIAEYFMQEKGCVPDMQTLHMLVR</sequence>
<dbReference type="AlphaFoldDB" id="A0AAD6YRB3"/>
<dbReference type="EMBL" id="JARJCW010000003">
    <property type="protein sequence ID" value="KAJ7227076.1"/>
    <property type="molecule type" value="Genomic_DNA"/>
</dbReference>
<evidence type="ECO:0000313" key="2">
    <source>
        <dbReference type="EMBL" id="KAJ7227076.1"/>
    </source>
</evidence>
<dbReference type="Gene3D" id="1.25.40.20">
    <property type="entry name" value="Ankyrin repeat-containing domain"/>
    <property type="match status" value="1"/>
</dbReference>
<feature type="region of interest" description="Disordered" evidence="1">
    <location>
        <begin position="244"/>
        <end position="410"/>
    </location>
</feature>
<evidence type="ECO:0000256" key="1">
    <source>
        <dbReference type="SAM" id="MobiDB-lite"/>
    </source>
</evidence>
<dbReference type="InterPro" id="IPR036770">
    <property type="entry name" value="Ankyrin_rpt-contain_sf"/>
</dbReference>
<feature type="compositionally biased region" description="Basic and acidic residues" evidence="1">
    <location>
        <begin position="284"/>
        <end position="296"/>
    </location>
</feature>
<feature type="compositionally biased region" description="Low complexity" evidence="1">
    <location>
        <begin position="244"/>
        <end position="253"/>
    </location>
</feature>